<dbReference type="GO" id="GO:0016787">
    <property type="term" value="F:hydrolase activity"/>
    <property type="evidence" value="ECO:0007669"/>
    <property type="project" value="UniProtKB-KW"/>
</dbReference>
<sequence length="324" mass="36770">MKRSKLIYTIIFISIGLYINAQSNIPIDSSYNIPREQRKFAKKYPYAFAAKDSLPQGVDEYRDVVYLTLNDTPFGKRDLHLDIFKPEKKGLYPALIMVHGGGWRSGNKNMQVPMAQMIAQQGFVTIAVEYQLSLEAQYPAAVHNIKAAIRWVRANAEKYNINPDKIAISGCSAGGQLAALIGMTNGIDQFEGNMGNLEYSSDVQAILDIDGVLNFLAPSSLNLKRKPNSADISWFGSSFYEKPEIWKEASSIYWANENSVPILFLNSGYSRFHAGQDELIGMLKEWGVYHEVYKFNIKVHPFWLFHPWVDETVLYMTDFLNKVL</sequence>
<dbReference type="Proteomes" id="UP000708576">
    <property type="component" value="Unassembled WGS sequence"/>
</dbReference>
<evidence type="ECO:0000313" key="4">
    <source>
        <dbReference type="Proteomes" id="UP000708576"/>
    </source>
</evidence>
<dbReference type="Pfam" id="PF20434">
    <property type="entry name" value="BD-FAE"/>
    <property type="match status" value="1"/>
</dbReference>
<keyword evidence="4" id="KW-1185">Reference proteome</keyword>
<organism evidence="3 4">
    <name type="scientific">Carboxylicivirga linearis</name>
    <dbReference type="NCBI Taxonomy" id="1628157"/>
    <lineage>
        <taxon>Bacteria</taxon>
        <taxon>Pseudomonadati</taxon>
        <taxon>Bacteroidota</taxon>
        <taxon>Bacteroidia</taxon>
        <taxon>Marinilabiliales</taxon>
        <taxon>Marinilabiliaceae</taxon>
        <taxon>Carboxylicivirga</taxon>
    </lineage>
</organism>
<feature type="domain" description="BD-FAE-like" evidence="2">
    <location>
        <begin position="81"/>
        <end position="265"/>
    </location>
</feature>
<comment type="caution">
    <text evidence="3">The sequence shown here is derived from an EMBL/GenBank/DDBJ whole genome shotgun (WGS) entry which is preliminary data.</text>
</comment>
<reference evidence="3 4" key="1">
    <citation type="journal article" date="2015" name="Int. J. Syst. Evol. Microbiol.">
        <title>Carboxylicivirga linearis sp. nov., isolated from a sea cucumber culture pond.</title>
        <authorList>
            <person name="Wang F.Q."/>
            <person name="Zhou Y.X."/>
            <person name="Lin X.Z."/>
            <person name="Chen G.J."/>
            <person name="Du Z.J."/>
        </authorList>
    </citation>
    <scope>NUCLEOTIDE SEQUENCE [LARGE SCALE GENOMIC DNA]</scope>
    <source>
        <strain evidence="3 4">FB218</strain>
    </source>
</reference>
<protein>
    <submittedName>
        <fullName evidence="3">Alpha/beta hydrolase</fullName>
    </submittedName>
</protein>
<accession>A0ABS5JR94</accession>
<dbReference type="InterPro" id="IPR050300">
    <property type="entry name" value="GDXG_lipolytic_enzyme"/>
</dbReference>
<dbReference type="SUPFAM" id="SSF53474">
    <property type="entry name" value="alpha/beta-Hydrolases"/>
    <property type="match status" value="1"/>
</dbReference>
<dbReference type="EMBL" id="JAGUCO010000002">
    <property type="protein sequence ID" value="MBS2097423.1"/>
    <property type="molecule type" value="Genomic_DNA"/>
</dbReference>
<evidence type="ECO:0000256" key="1">
    <source>
        <dbReference type="ARBA" id="ARBA00022801"/>
    </source>
</evidence>
<dbReference type="PANTHER" id="PTHR48081">
    <property type="entry name" value="AB HYDROLASE SUPERFAMILY PROTEIN C4A8.06C"/>
    <property type="match status" value="1"/>
</dbReference>
<proteinExistence type="predicted"/>
<dbReference type="InterPro" id="IPR029058">
    <property type="entry name" value="AB_hydrolase_fold"/>
</dbReference>
<dbReference type="RefSeq" id="WP_212213793.1">
    <property type="nucleotide sequence ID" value="NZ_JAGUCO010000002.1"/>
</dbReference>
<dbReference type="PANTHER" id="PTHR48081:SF13">
    <property type="entry name" value="ALPHA_BETA HYDROLASE"/>
    <property type="match status" value="1"/>
</dbReference>
<name>A0ABS5JR94_9BACT</name>
<evidence type="ECO:0000259" key="2">
    <source>
        <dbReference type="Pfam" id="PF20434"/>
    </source>
</evidence>
<evidence type="ECO:0000313" key="3">
    <source>
        <dbReference type="EMBL" id="MBS2097423.1"/>
    </source>
</evidence>
<dbReference type="Gene3D" id="3.40.50.1820">
    <property type="entry name" value="alpha/beta hydrolase"/>
    <property type="match status" value="1"/>
</dbReference>
<dbReference type="InterPro" id="IPR049492">
    <property type="entry name" value="BD-FAE-like_dom"/>
</dbReference>
<gene>
    <name evidence="3" type="ORF">KEM10_03970</name>
</gene>
<keyword evidence="1 3" id="KW-0378">Hydrolase</keyword>